<organism evidence="6 7">
    <name type="scientific">Trichococcus pasteurii</name>
    <dbReference type="NCBI Taxonomy" id="43064"/>
    <lineage>
        <taxon>Bacteria</taxon>
        <taxon>Bacillati</taxon>
        <taxon>Bacillota</taxon>
        <taxon>Bacilli</taxon>
        <taxon>Lactobacillales</taxon>
        <taxon>Carnobacteriaceae</taxon>
        <taxon>Trichococcus</taxon>
    </lineage>
</organism>
<dbReference type="RefSeq" id="WP_086942364.1">
    <property type="nucleotide sequence ID" value="NZ_FONM01000001.1"/>
</dbReference>
<dbReference type="STRING" id="43064.SAMN04488086_101441"/>
<feature type="coiled-coil region" evidence="4">
    <location>
        <begin position="361"/>
        <end position="436"/>
    </location>
</feature>
<dbReference type="PANTHER" id="PTHR32114:SF2">
    <property type="entry name" value="ABC TRANSPORTER ABCH.3"/>
    <property type="match status" value="1"/>
</dbReference>
<feature type="coiled-coil region" evidence="4">
    <location>
        <begin position="665"/>
        <end position="706"/>
    </location>
</feature>
<evidence type="ECO:0000313" key="6">
    <source>
        <dbReference type="EMBL" id="SLM51572.1"/>
    </source>
</evidence>
<dbReference type="Pfam" id="PF13558">
    <property type="entry name" value="SbcC_Walker_B"/>
    <property type="match status" value="1"/>
</dbReference>
<sequence>MRPLRLEICAFGPYKEKIVLDFTQFQNQTLFLVSGPTGAGKTTIFDAIAYALYDVASGSSREKDTFKSQFATEESVCYVDLEFEYNGKAYRVRRSPAQTGPGKSGKIINLLADVAFYHDDTVTTKARDANAEIEQLLSLNYEQFKQIVMLPQGEFKKLLESNSNEKETIFRNIFGTEILKSFQEELKEKAKSLQTQAASAQDSLQTAYSFASGISDDSLQEALTLQDTERVLVRTAELLAALEEGRNAKELQLTSLRSQSQSASDTIKLLEDISQLEARLKVLEEEEASVAGWKEQLERHEQAVKSEEKRLLCVTAATNKDVKQEQAKLNDGLLEQLNQASRAKKPAFKAAELAFSLIPGLREQVDAVKEQEKQLIALAKKEKELTGCQKACDAARQELQKHADLKQAQKENQEHCRQKLAEVKQAQKDVAIIQDQLSACRMNVLQSEQIHKRIVQTQKLLDEQLAKGARFLILEKEYRAIDQQFKDETLLYNRNIAGILAEQLVGGEACLVCGSTDHPAPAQKTAETLSDQDREQLEKKRNQVYADYQQATAQLSGIRKQLADLFDEFAVPAENFEIYKQEQKAKRDREIASEKTLLLEMTAQQKVIDEEEALIKQQNNIEANLQEIDQNCLALQKTLHLNETLSRDLLADIEQEKQVLGDKDLATVQKEILQLNENIETCTNEYNKLNSELTELEKRIAVCLANRTTYAAQVEEATTALLETETIYANVLAAAGLEEPFNQLILDKSLCLEIQKRIRSHEDDLNVTLTRLQDLRISAATLDPNQTIVSCSDQKVLLDNAIRESEEQKDQLAGDIQMLRKAAQEIAAIYKKQQQIIADYQKYRTLSDIANGTKETDYISFERYVLAIYYEEIIEAANLRFQQMTNNRYLLLRKEDKGKGSGAKGLDLDVFDHYTGQTRSVKTLSGGESFKASLALALGLSDVMQSRSGGIQIDTLFIDEGFGSLDPESLDTAIEALFSLNSCGRLVGIISHVEELKTRIPVHIEVDRTAEGSCAKIIL</sequence>
<dbReference type="Pfam" id="PF13476">
    <property type="entry name" value="AAA_23"/>
    <property type="match status" value="1"/>
</dbReference>
<evidence type="ECO:0000259" key="5">
    <source>
        <dbReference type="Pfam" id="PF13476"/>
    </source>
</evidence>
<proteinExistence type="inferred from homology"/>
<keyword evidence="7" id="KW-1185">Reference proteome</keyword>
<dbReference type="PANTHER" id="PTHR32114">
    <property type="entry name" value="ABC TRANSPORTER ABCH.3"/>
    <property type="match status" value="1"/>
</dbReference>
<dbReference type="InterPro" id="IPR027417">
    <property type="entry name" value="P-loop_NTPase"/>
</dbReference>
<evidence type="ECO:0000256" key="2">
    <source>
        <dbReference type="ARBA" id="ARBA00011322"/>
    </source>
</evidence>
<reference evidence="7" key="1">
    <citation type="submission" date="2016-04" db="EMBL/GenBank/DDBJ databases">
        <authorList>
            <person name="Strepis N."/>
        </authorList>
    </citation>
    <scope>NUCLEOTIDE SEQUENCE [LARGE SCALE GENOMIC DNA]</scope>
</reference>
<dbReference type="Gene3D" id="3.40.50.300">
    <property type="entry name" value="P-loop containing nucleotide triphosphate hydrolases"/>
    <property type="match status" value="2"/>
</dbReference>
<evidence type="ECO:0000256" key="3">
    <source>
        <dbReference type="ARBA" id="ARBA00013368"/>
    </source>
</evidence>
<dbReference type="OrthoDB" id="9795626at2"/>
<feature type="coiled-coil region" evidence="4">
    <location>
        <begin position="534"/>
        <end position="568"/>
    </location>
</feature>
<feature type="domain" description="Rad50/SbcC-type AAA" evidence="5">
    <location>
        <begin position="5"/>
        <end position="204"/>
    </location>
</feature>
<dbReference type="Proteomes" id="UP000195985">
    <property type="component" value="Unassembled WGS sequence"/>
</dbReference>
<evidence type="ECO:0000313" key="7">
    <source>
        <dbReference type="Proteomes" id="UP000195985"/>
    </source>
</evidence>
<dbReference type="AlphaFoldDB" id="A0A1W1IEX0"/>
<dbReference type="EMBL" id="FWEY01000002">
    <property type="protein sequence ID" value="SLM51572.1"/>
    <property type="molecule type" value="Genomic_DNA"/>
</dbReference>
<keyword evidence="4" id="KW-0175">Coiled coil</keyword>
<feature type="coiled-coil region" evidence="4">
    <location>
        <begin position="239"/>
        <end position="310"/>
    </location>
</feature>
<dbReference type="SUPFAM" id="SSF52540">
    <property type="entry name" value="P-loop containing nucleoside triphosphate hydrolases"/>
    <property type="match status" value="2"/>
</dbReference>
<accession>A0A1W1IEX0</accession>
<name>A0A1W1IEX0_9LACT</name>
<comment type="subunit">
    <text evidence="2">Heterodimer of SbcC and SbcD.</text>
</comment>
<dbReference type="InterPro" id="IPR038729">
    <property type="entry name" value="Rad50/SbcC_AAA"/>
</dbReference>
<evidence type="ECO:0000256" key="4">
    <source>
        <dbReference type="SAM" id="Coils"/>
    </source>
</evidence>
<protein>
    <recommendedName>
        <fullName evidence="3">Nuclease SbcCD subunit C</fullName>
    </recommendedName>
</protein>
<gene>
    <name evidence="6" type="ORF">TPAS_1249</name>
</gene>
<comment type="similarity">
    <text evidence="1">Belongs to the SMC family. SbcC subfamily.</text>
</comment>
<evidence type="ECO:0000256" key="1">
    <source>
        <dbReference type="ARBA" id="ARBA00006930"/>
    </source>
</evidence>